<dbReference type="Proteomes" id="UP000663852">
    <property type="component" value="Unassembled WGS sequence"/>
</dbReference>
<evidence type="ECO:0000259" key="4">
    <source>
        <dbReference type="SMART" id="SM00848"/>
    </source>
</evidence>
<evidence type="ECO:0000259" key="3">
    <source>
        <dbReference type="SMART" id="SM00645"/>
    </source>
</evidence>
<dbReference type="InterPro" id="IPR013128">
    <property type="entry name" value="Peptidase_C1A"/>
</dbReference>
<accession>A0A814V605</accession>
<feature type="domain" description="Peptidase C1A papain C-terminal" evidence="3">
    <location>
        <begin position="262"/>
        <end position="492"/>
    </location>
</feature>
<gene>
    <name evidence="5" type="ORF">EDS130_LOCUS24321</name>
</gene>
<proteinExistence type="inferred from homology"/>
<dbReference type="InterPro" id="IPR025660">
    <property type="entry name" value="Pept_his_AS"/>
</dbReference>
<dbReference type="SMART" id="SM00848">
    <property type="entry name" value="Inhibitor_I29"/>
    <property type="match status" value="1"/>
</dbReference>
<evidence type="ECO:0000313" key="6">
    <source>
        <dbReference type="Proteomes" id="UP000663852"/>
    </source>
</evidence>
<name>A0A814V605_ADIRI</name>
<feature type="chain" id="PRO_5032518524" evidence="2">
    <location>
        <begin position="21"/>
        <end position="494"/>
    </location>
</feature>
<protein>
    <submittedName>
        <fullName evidence="5">Uncharacterized protein</fullName>
    </submittedName>
</protein>
<dbReference type="Gene3D" id="3.90.70.10">
    <property type="entry name" value="Cysteine proteinases"/>
    <property type="match status" value="1"/>
</dbReference>
<comment type="similarity">
    <text evidence="1">Belongs to the peptidase C1 family.</text>
</comment>
<dbReference type="SUPFAM" id="SSF54001">
    <property type="entry name" value="Cysteine proteinases"/>
    <property type="match status" value="1"/>
</dbReference>
<evidence type="ECO:0000256" key="1">
    <source>
        <dbReference type="ARBA" id="ARBA00008455"/>
    </source>
</evidence>
<sequence>MKVLAHSAVFSLIFLSLCQSIFSSNSVDEEWSNYIQRYGKKYVTDAENQLRKSIFVFNLHEIERHNAQVNRTYTKAVNQFSDLTQLEFETEILTPQLAFAPIPNSPPTPVQTRSSSSTACTVPMNCRRDASNCCISSSNPNACCSALGLGSWNRRQCSYDSGVNGVVPNGCIHHDSQCCRSSGNPSECCAALGFAWWDGEWCRGAHPANVPDGCQASNSHCCSESTMPQKCCEVFGFDFYDGAYCRQSTWWGGRGDLLPNGYPKDFDWTSMTYQTVTNAKNQGGCGTCTFFAVAAALESAYAIRHERDAVPLSEQQLIDCSIPGKGGCWSSNFDDSINYLIRSPKTALATEARYPYQGLHDTNFNAHACSERFAQRMGATHFFDNKETYHDAWDTVNDDLLIRLVSKGPVAIAINADFMGGYGGGVYRGPCPPHVNHGVLLTGWGTDAQTGVPFWRVKNSWGTGWGENGFARFERKPGENQCFIYHEMTRPTAI</sequence>
<feature type="domain" description="Cathepsin propeptide inhibitor" evidence="4">
    <location>
        <begin position="31"/>
        <end position="88"/>
    </location>
</feature>
<dbReference type="InterPro" id="IPR039417">
    <property type="entry name" value="Peptidase_C1A_papain-like"/>
</dbReference>
<dbReference type="Pfam" id="PF08246">
    <property type="entry name" value="Inhibitor_I29"/>
    <property type="match status" value="1"/>
</dbReference>
<dbReference type="OrthoDB" id="10023036at2759"/>
<dbReference type="GO" id="GO:0008234">
    <property type="term" value="F:cysteine-type peptidase activity"/>
    <property type="evidence" value="ECO:0007669"/>
    <property type="project" value="InterPro"/>
</dbReference>
<dbReference type="AlphaFoldDB" id="A0A814V605"/>
<evidence type="ECO:0000313" key="5">
    <source>
        <dbReference type="EMBL" id="CAF1182442.1"/>
    </source>
</evidence>
<dbReference type="InterPro" id="IPR000668">
    <property type="entry name" value="Peptidase_C1A_C"/>
</dbReference>
<feature type="signal peptide" evidence="2">
    <location>
        <begin position="1"/>
        <end position="20"/>
    </location>
</feature>
<dbReference type="Pfam" id="PF00112">
    <property type="entry name" value="Peptidase_C1"/>
    <property type="match status" value="1"/>
</dbReference>
<dbReference type="InterPro" id="IPR013201">
    <property type="entry name" value="Prot_inhib_I29"/>
</dbReference>
<dbReference type="Gene3D" id="1.10.287.2250">
    <property type="match status" value="1"/>
</dbReference>
<dbReference type="SMART" id="SM00645">
    <property type="entry name" value="Pept_C1"/>
    <property type="match status" value="1"/>
</dbReference>
<keyword evidence="2" id="KW-0732">Signal</keyword>
<evidence type="ECO:0000256" key="2">
    <source>
        <dbReference type="SAM" id="SignalP"/>
    </source>
</evidence>
<dbReference type="EMBL" id="CAJNOJ010000137">
    <property type="protein sequence ID" value="CAF1182442.1"/>
    <property type="molecule type" value="Genomic_DNA"/>
</dbReference>
<dbReference type="PANTHER" id="PTHR12411">
    <property type="entry name" value="CYSTEINE PROTEASE FAMILY C1-RELATED"/>
    <property type="match status" value="1"/>
</dbReference>
<dbReference type="CDD" id="cd02248">
    <property type="entry name" value="Peptidase_C1A"/>
    <property type="match status" value="1"/>
</dbReference>
<dbReference type="InterPro" id="IPR038765">
    <property type="entry name" value="Papain-like_cys_pep_sf"/>
</dbReference>
<reference evidence="5" key="1">
    <citation type="submission" date="2021-02" db="EMBL/GenBank/DDBJ databases">
        <authorList>
            <person name="Nowell W R."/>
        </authorList>
    </citation>
    <scope>NUCLEOTIDE SEQUENCE</scope>
</reference>
<dbReference type="GO" id="GO:0006508">
    <property type="term" value="P:proteolysis"/>
    <property type="evidence" value="ECO:0007669"/>
    <property type="project" value="InterPro"/>
</dbReference>
<organism evidence="5 6">
    <name type="scientific">Adineta ricciae</name>
    <name type="common">Rotifer</name>
    <dbReference type="NCBI Taxonomy" id="249248"/>
    <lineage>
        <taxon>Eukaryota</taxon>
        <taxon>Metazoa</taxon>
        <taxon>Spiralia</taxon>
        <taxon>Gnathifera</taxon>
        <taxon>Rotifera</taxon>
        <taxon>Eurotatoria</taxon>
        <taxon>Bdelloidea</taxon>
        <taxon>Adinetida</taxon>
        <taxon>Adinetidae</taxon>
        <taxon>Adineta</taxon>
    </lineage>
</organism>
<dbReference type="PROSITE" id="PS00639">
    <property type="entry name" value="THIOL_PROTEASE_HIS"/>
    <property type="match status" value="1"/>
</dbReference>
<comment type="caution">
    <text evidence="5">The sequence shown here is derived from an EMBL/GenBank/DDBJ whole genome shotgun (WGS) entry which is preliminary data.</text>
</comment>